<dbReference type="Proteomes" id="UP000825701">
    <property type="component" value="Chromosome"/>
</dbReference>
<accession>A0A9E6R963</accession>
<proteinExistence type="predicted"/>
<reference evidence="1" key="1">
    <citation type="submission" date="2021-08" db="EMBL/GenBank/DDBJ databases">
        <authorList>
            <person name="Zhang H."/>
            <person name="Xu M."/>
            <person name="Yu Z."/>
            <person name="Yang L."/>
            <person name="Cai Y."/>
        </authorList>
    </citation>
    <scope>NUCLEOTIDE SEQUENCE</scope>
    <source>
        <strain evidence="1">CHL1</strain>
    </source>
</reference>
<evidence type="ECO:0000313" key="1">
    <source>
        <dbReference type="EMBL" id="QZO00503.1"/>
    </source>
</evidence>
<protein>
    <submittedName>
        <fullName evidence="1">HAD family hydrolase</fullName>
    </submittedName>
</protein>
<keyword evidence="1" id="KW-0378">Hydrolase</keyword>
<dbReference type="EMBL" id="CP081869">
    <property type="protein sequence ID" value="QZO00503.1"/>
    <property type="molecule type" value="Genomic_DNA"/>
</dbReference>
<name>A0A9E6R963_9HYPH</name>
<dbReference type="GO" id="GO:0016787">
    <property type="term" value="F:hydrolase activity"/>
    <property type="evidence" value="ECO:0007669"/>
    <property type="project" value="UniProtKB-KW"/>
</dbReference>
<dbReference type="InterPro" id="IPR023214">
    <property type="entry name" value="HAD_sf"/>
</dbReference>
<evidence type="ECO:0000313" key="2">
    <source>
        <dbReference type="Proteomes" id="UP000825701"/>
    </source>
</evidence>
<gene>
    <name evidence="1" type="ORF">K6K41_01815</name>
</gene>
<sequence>MRRSPGAIRFRDEADREILVVTPAYLQRNGVTLPPKLASLADAQSGPDTWPAILFRDGAPLALVTFGRRGEPEARAVIAALTRQNPKMRFVHVSSRSTAAARSVADAVGIELAFGGLDARGKVSLLRGLGRRTVWVGDGASAEAADVMAASDVSVRSRGLDARRTTPPTFCCCAANSTASSRWASLRRRIGRAFGGTIAPSTPRTFLAWRARSWRISAACSPGFCRTSAPASSTPAMSAG</sequence>
<organism evidence="1 2">
    <name type="scientific">Chenggangzhangella methanolivorans</name>
    <dbReference type="NCBI Taxonomy" id="1437009"/>
    <lineage>
        <taxon>Bacteria</taxon>
        <taxon>Pseudomonadati</taxon>
        <taxon>Pseudomonadota</taxon>
        <taxon>Alphaproteobacteria</taxon>
        <taxon>Hyphomicrobiales</taxon>
        <taxon>Methylopilaceae</taxon>
        <taxon>Chenggangzhangella</taxon>
    </lineage>
</organism>
<dbReference type="Gene3D" id="3.40.50.1000">
    <property type="entry name" value="HAD superfamily/HAD-like"/>
    <property type="match status" value="1"/>
</dbReference>
<dbReference type="AlphaFoldDB" id="A0A9E6R963"/>
<dbReference type="KEGG" id="cmet:K6K41_01815"/>
<keyword evidence="2" id="KW-1185">Reference proteome</keyword>